<dbReference type="GO" id="GO:0020037">
    <property type="term" value="F:heme binding"/>
    <property type="evidence" value="ECO:0007669"/>
    <property type="project" value="InterPro"/>
</dbReference>
<dbReference type="Proteomes" id="UP000436088">
    <property type="component" value="Unassembled WGS sequence"/>
</dbReference>
<dbReference type="EMBL" id="VEPZ02001358">
    <property type="protein sequence ID" value="KAE8677420.1"/>
    <property type="molecule type" value="Genomic_DNA"/>
</dbReference>
<dbReference type="GO" id="GO:0005506">
    <property type="term" value="F:iron ion binding"/>
    <property type="evidence" value="ECO:0007669"/>
    <property type="project" value="InterPro"/>
</dbReference>
<keyword evidence="4" id="KW-0479">Metal-binding</keyword>
<organism evidence="8 9">
    <name type="scientific">Hibiscus syriacus</name>
    <name type="common">Rose of Sharon</name>
    <dbReference type="NCBI Taxonomy" id="106335"/>
    <lineage>
        <taxon>Eukaryota</taxon>
        <taxon>Viridiplantae</taxon>
        <taxon>Streptophyta</taxon>
        <taxon>Embryophyta</taxon>
        <taxon>Tracheophyta</taxon>
        <taxon>Spermatophyta</taxon>
        <taxon>Magnoliopsida</taxon>
        <taxon>eudicotyledons</taxon>
        <taxon>Gunneridae</taxon>
        <taxon>Pentapetalae</taxon>
        <taxon>rosids</taxon>
        <taxon>malvids</taxon>
        <taxon>Malvales</taxon>
        <taxon>Malvaceae</taxon>
        <taxon>Malvoideae</taxon>
        <taxon>Hibiscus</taxon>
    </lineage>
</organism>
<accession>A0A6A2Y1Y6</accession>
<evidence type="ECO:0000256" key="4">
    <source>
        <dbReference type="ARBA" id="ARBA00022723"/>
    </source>
</evidence>
<gene>
    <name evidence="8" type="ORF">F3Y22_tig00111506pilonHSYRG00001</name>
</gene>
<comment type="similarity">
    <text evidence="2">Belongs to the cytochrome P450 family.</text>
</comment>
<keyword evidence="5" id="KW-0560">Oxidoreductase</keyword>
<dbReference type="InterPro" id="IPR036396">
    <property type="entry name" value="Cyt_P450_sf"/>
</dbReference>
<evidence type="ECO:0000256" key="7">
    <source>
        <dbReference type="ARBA" id="ARBA00023033"/>
    </source>
</evidence>
<name>A0A6A2Y1Y6_HIBSY</name>
<comment type="cofactor">
    <cofactor evidence="1">
        <name>heme</name>
        <dbReference type="ChEBI" id="CHEBI:30413"/>
    </cofactor>
</comment>
<keyword evidence="7" id="KW-0503">Monooxygenase</keyword>
<dbReference type="SUPFAM" id="SSF48264">
    <property type="entry name" value="Cytochrome P450"/>
    <property type="match status" value="1"/>
</dbReference>
<evidence type="ECO:0000256" key="2">
    <source>
        <dbReference type="ARBA" id="ARBA00010617"/>
    </source>
</evidence>
<proteinExistence type="inferred from homology"/>
<reference evidence="8" key="1">
    <citation type="submission" date="2019-09" db="EMBL/GenBank/DDBJ databases">
        <title>Draft genome information of white flower Hibiscus syriacus.</title>
        <authorList>
            <person name="Kim Y.-M."/>
        </authorList>
    </citation>
    <scope>NUCLEOTIDE SEQUENCE [LARGE SCALE GENOMIC DNA]</scope>
    <source>
        <strain evidence="8">YM2019G1</strain>
    </source>
</reference>
<dbReference type="GO" id="GO:0016705">
    <property type="term" value="F:oxidoreductase activity, acting on paired donors, with incorporation or reduction of molecular oxygen"/>
    <property type="evidence" value="ECO:0007669"/>
    <property type="project" value="InterPro"/>
</dbReference>
<evidence type="ECO:0000313" key="9">
    <source>
        <dbReference type="Proteomes" id="UP000436088"/>
    </source>
</evidence>
<dbReference type="PANTHER" id="PTHR24296">
    <property type="entry name" value="CYTOCHROME P450"/>
    <property type="match status" value="1"/>
</dbReference>
<evidence type="ECO:0000313" key="8">
    <source>
        <dbReference type="EMBL" id="KAE8677420.1"/>
    </source>
</evidence>
<sequence>MKVLTSAVLATSSQKIHLMSPRFELRAFVRAQTSSRGFVALLGACAYRLVNCSGVSKIFLDCGPDSRLPTPNAAFNARIGPTTNILMKSTLDSIFKVGFGIDLKCIEGSSKEGNAFMKAFDDANEMVYWRYVDPFWKLKRALNIGNEAALKTNIQLIHTFVPNVISTKRQLLSTKLYGQSFPSSYILSS</sequence>
<evidence type="ECO:0000256" key="3">
    <source>
        <dbReference type="ARBA" id="ARBA00022617"/>
    </source>
</evidence>
<protein>
    <submittedName>
        <fullName evidence="8">Uncharacterized protein</fullName>
    </submittedName>
</protein>
<comment type="caution">
    <text evidence="8">The sequence shown here is derived from an EMBL/GenBank/DDBJ whole genome shotgun (WGS) entry which is preliminary data.</text>
</comment>
<keyword evidence="9" id="KW-1185">Reference proteome</keyword>
<keyword evidence="3" id="KW-0349">Heme</keyword>
<dbReference type="AlphaFoldDB" id="A0A6A2Y1Y6"/>
<keyword evidence="6" id="KW-0408">Iron</keyword>
<dbReference type="Gene3D" id="1.10.630.10">
    <property type="entry name" value="Cytochrome P450"/>
    <property type="match status" value="1"/>
</dbReference>
<dbReference type="GO" id="GO:0004497">
    <property type="term" value="F:monooxygenase activity"/>
    <property type="evidence" value="ECO:0007669"/>
    <property type="project" value="UniProtKB-KW"/>
</dbReference>
<evidence type="ECO:0000256" key="6">
    <source>
        <dbReference type="ARBA" id="ARBA00023004"/>
    </source>
</evidence>
<evidence type="ECO:0000256" key="1">
    <source>
        <dbReference type="ARBA" id="ARBA00001971"/>
    </source>
</evidence>
<evidence type="ECO:0000256" key="5">
    <source>
        <dbReference type="ARBA" id="ARBA00023002"/>
    </source>
</evidence>